<dbReference type="GO" id="GO:0005634">
    <property type="term" value="C:nucleus"/>
    <property type="evidence" value="ECO:0007669"/>
    <property type="project" value="TreeGrafter"/>
</dbReference>
<evidence type="ECO:0000256" key="1">
    <source>
        <dbReference type="ARBA" id="ARBA00034736"/>
    </source>
</evidence>
<dbReference type="PANTHER" id="PTHR32226:SF2">
    <property type="entry name" value="TELO2-INTERACTING PROTEIN 2"/>
    <property type="match status" value="1"/>
</dbReference>
<dbReference type="EMBL" id="KE504131">
    <property type="protein sequence ID" value="EPT03134.1"/>
    <property type="molecule type" value="Genomic_DNA"/>
</dbReference>
<organism evidence="2 3">
    <name type="scientific">Fomitopsis schrenkii</name>
    <name type="common">Brown rot fungus</name>
    <dbReference type="NCBI Taxonomy" id="2126942"/>
    <lineage>
        <taxon>Eukaryota</taxon>
        <taxon>Fungi</taxon>
        <taxon>Dikarya</taxon>
        <taxon>Basidiomycota</taxon>
        <taxon>Agaricomycotina</taxon>
        <taxon>Agaricomycetes</taxon>
        <taxon>Polyporales</taxon>
        <taxon>Fomitopsis</taxon>
    </lineage>
</organism>
<comment type="similarity">
    <text evidence="1">Belongs to the TTI2 family.</text>
</comment>
<dbReference type="HOGENOM" id="CLU_046584_0_0_1"/>
<dbReference type="InterPro" id="IPR016024">
    <property type="entry name" value="ARM-type_fold"/>
</dbReference>
<dbReference type="InParanoid" id="S8EII0"/>
<dbReference type="AlphaFoldDB" id="S8EII0"/>
<name>S8EII0_FOMSC</name>
<dbReference type="eggNOG" id="ENOG502S3SJ">
    <property type="taxonomic scope" value="Eukaryota"/>
</dbReference>
<dbReference type="PANTHER" id="PTHR32226">
    <property type="entry name" value="TELO2-INTERACTING PROTEIN 2"/>
    <property type="match status" value="1"/>
</dbReference>
<dbReference type="SUPFAM" id="SSF48371">
    <property type="entry name" value="ARM repeat"/>
    <property type="match status" value="1"/>
</dbReference>
<dbReference type="Pfam" id="PF10521">
    <property type="entry name" value="Tti2"/>
    <property type="match status" value="1"/>
</dbReference>
<dbReference type="GO" id="GO:0005829">
    <property type="term" value="C:cytosol"/>
    <property type="evidence" value="ECO:0007669"/>
    <property type="project" value="TreeGrafter"/>
</dbReference>
<keyword evidence="3" id="KW-1185">Reference proteome</keyword>
<protein>
    <submittedName>
        <fullName evidence="2">Uncharacterized protein</fullName>
    </submittedName>
</protein>
<accession>S8EII0</accession>
<reference evidence="2 3" key="1">
    <citation type="journal article" date="2012" name="Science">
        <title>The Paleozoic origin of enzymatic lignin decomposition reconstructed from 31 fungal genomes.</title>
        <authorList>
            <person name="Floudas D."/>
            <person name="Binder M."/>
            <person name="Riley R."/>
            <person name="Barry K."/>
            <person name="Blanchette R.A."/>
            <person name="Henrissat B."/>
            <person name="Martinez A.T."/>
            <person name="Otillar R."/>
            <person name="Spatafora J.W."/>
            <person name="Yadav J.S."/>
            <person name="Aerts A."/>
            <person name="Benoit I."/>
            <person name="Boyd A."/>
            <person name="Carlson A."/>
            <person name="Copeland A."/>
            <person name="Coutinho P.M."/>
            <person name="de Vries R.P."/>
            <person name="Ferreira P."/>
            <person name="Findley K."/>
            <person name="Foster B."/>
            <person name="Gaskell J."/>
            <person name="Glotzer D."/>
            <person name="Gorecki P."/>
            <person name="Heitman J."/>
            <person name="Hesse C."/>
            <person name="Hori C."/>
            <person name="Igarashi K."/>
            <person name="Jurgens J.A."/>
            <person name="Kallen N."/>
            <person name="Kersten P."/>
            <person name="Kohler A."/>
            <person name="Kuees U."/>
            <person name="Kumar T.K.A."/>
            <person name="Kuo A."/>
            <person name="LaButti K."/>
            <person name="Larrondo L.F."/>
            <person name="Lindquist E."/>
            <person name="Ling A."/>
            <person name="Lombard V."/>
            <person name="Lucas S."/>
            <person name="Lundell T."/>
            <person name="Martin R."/>
            <person name="McLaughlin D.J."/>
            <person name="Morgenstern I."/>
            <person name="Morin E."/>
            <person name="Murat C."/>
            <person name="Nagy L.G."/>
            <person name="Nolan M."/>
            <person name="Ohm R.A."/>
            <person name="Patyshakuliyeva A."/>
            <person name="Rokas A."/>
            <person name="Ruiz-Duenas F.J."/>
            <person name="Sabat G."/>
            <person name="Salamov A."/>
            <person name="Samejima M."/>
            <person name="Schmutz J."/>
            <person name="Slot J.C."/>
            <person name="St John F."/>
            <person name="Stenlid J."/>
            <person name="Sun H."/>
            <person name="Sun S."/>
            <person name="Syed K."/>
            <person name="Tsang A."/>
            <person name="Wiebenga A."/>
            <person name="Young D."/>
            <person name="Pisabarro A."/>
            <person name="Eastwood D.C."/>
            <person name="Martin F."/>
            <person name="Cullen D."/>
            <person name="Grigoriev I.V."/>
            <person name="Hibbett D.S."/>
        </authorList>
    </citation>
    <scope>NUCLEOTIDE SEQUENCE</scope>
    <source>
        <strain evidence="3">FP-58527</strain>
    </source>
</reference>
<dbReference type="Proteomes" id="UP000015241">
    <property type="component" value="Unassembled WGS sequence"/>
</dbReference>
<dbReference type="GO" id="GO:0110078">
    <property type="term" value="C:TTT Hsp90 cochaperone complex"/>
    <property type="evidence" value="ECO:0007669"/>
    <property type="project" value="InterPro"/>
</dbReference>
<sequence>MDSSLLHQKLDIPSEFRNYHSVDDSATIIRLEEWRRQAHTVLAELREQLGRRQSLSRGEEASLIAKVAPFDCEGPWTLETSRDEAQGILNPYDEPDAGLLEGILRHHVKPAFQATPHPMLNTSTGRTLPRAAGGPDAVLDHFDGQVWKDRPGTIDLLAWCVQRCEVSLTYEKLWHLLIPPIMTLLDDYETVYRLRGVQVVSSMIERVPADLLRRTGVDDLLFSSLKKCLAFLQNPETPALIRTAVPASVSLVLLTTTSGSAKRFDQLCEILGNGIIGSVWFYAMNEQAAIEASIGVLPGLIHALGIGTARYLKAIVPQLLFLLVPAPGNTASPRLQLSSLRALAEVVKVCAPRMHRWKGQILEGTLKCWVAAVDKGGEDDPEAAALKGAIKDVCGALAVACPSVIEVEYDRLLQIDRQMFGPLLEMPGKA</sequence>
<gene>
    <name evidence="2" type="ORF">FOMPIDRAFT_1159215</name>
</gene>
<evidence type="ECO:0000313" key="2">
    <source>
        <dbReference type="EMBL" id="EPT03134.1"/>
    </source>
</evidence>
<evidence type="ECO:0000313" key="3">
    <source>
        <dbReference type="Proteomes" id="UP000015241"/>
    </source>
</evidence>
<proteinExistence type="inferred from homology"/>
<dbReference type="OrthoDB" id="6417021at2759"/>
<dbReference type="InterPro" id="IPR011989">
    <property type="entry name" value="ARM-like"/>
</dbReference>
<dbReference type="STRING" id="743788.S8EII0"/>
<dbReference type="Gene3D" id="1.25.10.10">
    <property type="entry name" value="Leucine-rich Repeat Variant"/>
    <property type="match status" value="1"/>
</dbReference>
<dbReference type="InterPro" id="IPR018870">
    <property type="entry name" value="Tti2"/>
</dbReference>